<accession>A0ABV8LIP8</accession>
<keyword evidence="3" id="KW-1185">Reference proteome</keyword>
<organism evidence="2 3">
    <name type="scientific">Hamadaea flava</name>
    <dbReference type="NCBI Taxonomy" id="1742688"/>
    <lineage>
        <taxon>Bacteria</taxon>
        <taxon>Bacillati</taxon>
        <taxon>Actinomycetota</taxon>
        <taxon>Actinomycetes</taxon>
        <taxon>Micromonosporales</taxon>
        <taxon>Micromonosporaceae</taxon>
        <taxon>Hamadaea</taxon>
    </lineage>
</organism>
<evidence type="ECO:0000313" key="2">
    <source>
        <dbReference type="EMBL" id="MFC4130373.1"/>
    </source>
</evidence>
<dbReference type="InterPro" id="IPR036388">
    <property type="entry name" value="WH-like_DNA-bd_sf"/>
</dbReference>
<protein>
    <submittedName>
        <fullName evidence="2">PadR family transcriptional regulator</fullName>
    </submittedName>
</protein>
<sequence length="208" mass="23701">MSTTRLMILGLVNWMEPVHGYDVRRELLSWNADKWAKIQPGSIYHALKKMTEEGLLEEVTTEQVGARPERTTYKITARGKDAFENMLREQWWEVQTGSDPFTAAFAFLPALPRKEAVAALRHRGRMLSVTTQGLRDMISTGRTDITKPVHVQWMFELWIARAEGEVAWCERVADLIESGASYMPGTTPELDEEAGWKAYRDKIAEAEA</sequence>
<dbReference type="RefSeq" id="WP_253758014.1">
    <property type="nucleotide sequence ID" value="NZ_JAMZDZ010000001.1"/>
</dbReference>
<dbReference type="SUPFAM" id="SSF46785">
    <property type="entry name" value="Winged helix' DNA-binding domain"/>
    <property type="match status" value="1"/>
</dbReference>
<evidence type="ECO:0000313" key="3">
    <source>
        <dbReference type="Proteomes" id="UP001595816"/>
    </source>
</evidence>
<dbReference type="Pfam" id="PF03551">
    <property type="entry name" value="PadR"/>
    <property type="match status" value="1"/>
</dbReference>
<dbReference type="PANTHER" id="PTHR43252:SF2">
    <property type="entry name" value="TRANSCRIPTION REGULATOR, PADR-LIKE FAMILY"/>
    <property type="match status" value="1"/>
</dbReference>
<evidence type="ECO:0000259" key="1">
    <source>
        <dbReference type="Pfam" id="PF03551"/>
    </source>
</evidence>
<dbReference type="PANTHER" id="PTHR43252">
    <property type="entry name" value="TRANSCRIPTIONAL REGULATOR YQJI"/>
    <property type="match status" value="1"/>
</dbReference>
<dbReference type="Proteomes" id="UP001595816">
    <property type="component" value="Unassembled WGS sequence"/>
</dbReference>
<reference evidence="3" key="1">
    <citation type="journal article" date="2019" name="Int. J. Syst. Evol. Microbiol.">
        <title>The Global Catalogue of Microorganisms (GCM) 10K type strain sequencing project: providing services to taxonomists for standard genome sequencing and annotation.</title>
        <authorList>
            <consortium name="The Broad Institute Genomics Platform"/>
            <consortium name="The Broad Institute Genome Sequencing Center for Infectious Disease"/>
            <person name="Wu L."/>
            <person name="Ma J."/>
        </authorList>
    </citation>
    <scope>NUCLEOTIDE SEQUENCE [LARGE SCALE GENOMIC DNA]</scope>
    <source>
        <strain evidence="3">CGMCC 4.7289</strain>
    </source>
</reference>
<dbReference type="EMBL" id="JBHSAY010000005">
    <property type="protein sequence ID" value="MFC4130373.1"/>
    <property type="molecule type" value="Genomic_DNA"/>
</dbReference>
<feature type="domain" description="Transcription regulator PadR N-terminal" evidence="1">
    <location>
        <begin position="8"/>
        <end position="84"/>
    </location>
</feature>
<dbReference type="InterPro" id="IPR005149">
    <property type="entry name" value="Tscrpt_reg_PadR_N"/>
</dbReference>
<name>A0ABV8LIP8_9ACTN</name>
<comment type="caution">
    <text evidence="2">The sequence shown here is derived from an EMBL/GenBank/DDBJ whole genome shotgun (WGS) entry which is preliminary data.</text>
</comment>
<gene>
    <name evidence="2" type="ORF">ACFOZ4_07135</name>
</gene>
<proteinExistence type="predicted"/>
<dbReference type="InterPro" id="IPR036390">
    <property type="entry name" value="WH_DNA-bd_sf"/>
</dbReference>
<dbReference type="Gene3D" id="1.10.10.10">
    <property type="entry name" value="Winged helix-like DNA-binding domain superfamily/Winged helix DNA-binding domain"/>
    <property type="match status" value="1"/>
</dbReference>